<gene>
    <name evidence="1" type="ORF">GGR46_004087</name>
</gene>
<protein>
    <recommendedName>
        <fullName evidence="3">STAS/SEC14 domain-containing protein</fullName>
    </recommendedName>
</protein>
<accession>A0A7W6JVV2</accession>
<evidence type="ECO:0000313" key="1">
    <source>
        <dbReference type="EMBL" id="MBB4100515.1"/>
    </source>
</evidence>
<dbReference type="SUPFAM" id="SSF52091">
    <property type="entry name" value="SpoIIaa-like"/>
    <property type="match status" value="1"/>
</dbReference>
<evidence type="ECO:0008006" key="3">
    <source>
        <dbReference type="Google" id="ProtNLM"/>
    </source>
</evidence>
<keyword evidence="2" id="KW-1185">Reference proteome</keyword>
<proteinExistence type="predicted"/>
<dbReference type="InterPro" id="IPR038396">
    <property type="entry name" value="SpoIIAA-like_sf"/>
</dbReference>
<dbReference type="Pfam" id="PF11964">
    <property type="entry name" value="SpoIIAA-like"/>
    <property type="match status" value="1"/>
</dbReference>
<dbReference type="Proteomes" id="UP000557392">
    <property type="component" value="Unassembled WGS sequence"/>
</dbReference>
<reference evidence="1 2" key="1">
    <citation type="submission" date="2020-08" db="EMBL/GenBank/DDBJ databases">
        <title>Genomic Encyclopedia of Type Strains, Phase IV (KMG-IV): sequencing the most valuable type-strain genomes for metagenomic binning, comparative biology and taxonomic classification.</title>
        <authorList>
            <person name="Goeker M."/>
        </authorList>
    </citation>
    <scope>NUCLEOTIDE SEQUENCE [LARGE SCALE GENOMIC DNA]</scope>
    <source>
        <strain evidence="1 2">DSM 101806</strain>
    </source>
</reference>
<dbReference type="EMBL" id="JACIEH010000003">
    <property type="protein sequence ID" value="MBB4100515.1"/>
    <property type="molecule type" value="Genomic_DNA"/>
</dbReference>
<comment type="caution">
    <text evidence="1">The sequence shown here is derived from an EMBL/GenBank/DDBJ whole genome shotgun (WGS) entry which is preliminary data.</text>
</comment>
<dbReference type="AlphaFoldDB" id="A0A7W6JVV2"/>
<name>A0A7W6JVV2_9SPHN</name>
<sequence length="119" mass="12964">MMTFETDTQAGVVEFLVDGGVTRAEYDAGVAAMEAVIADKGTLSALAVIRNFSGMELGAWWKDVSWGATHMTKVRRAAIVTDSTWIEMMTKAGSMMVSAEVKLFKPDQIEAARAWVREG</sequence>
<dbReference type="InterPro" id="IPR036513">
    <property type="entry name" value="STAS_dom_sf"/>
</dbReference>
<dbReference type="Gene3D" id="3.40.50.10600">
    <property type="entry name" value="SpoIIaa-like domains"/>
    <property type="match status" value="1"/>
</dbReference>
<organism evidence="1 2">
    <name type="scientific">Sphingomonas kyeonggiensis</name>
    <dbReference type="NCBI Taxonomy" id="1268553"/>
    <lineage>
        <taxon>Bacteria</taxon>
        <taxon>Pseudomonadati</taxon>
        <taxon>Pseudomonadota</taxon>
        <taxon>Alphaproteobacteria</taxon>
        <taxon>Sphingomonadales</taxon>
        <taxon>Sphingomonadaceae</taxon>
        <taxon>Sphingomonas</taxon>
    </lineage>
</organism>
<dbReference type="InterPro" id="IPR021866">
    <property type="entry name" value="SpoIIAA-like"/>
</dbReference>
<evidence type="ECO:0000313" key="2">
    <source>
        <dbReference type="Proteomes" id="UP000557392"/>
    </source>
</evidence>